<comment type="subcellular location">
    <subcellularLocation>
        <location evidence="1">Membrane</location>
        <topology evidence="1">Multi-pass membrane protein</topology>
    </subcellularLocation>
</comment>
<evidence type="ECO:0000313" key="7">
    <source>
        <dbReference type="EMBL" id="PTB35424.1"/>
    </source>
</evidence>
<sequence>MDHVDERSRLLPHQPDEDSGDASAATSPRPETSAAFPRRNLIHCILILTLKFLFLLSFNFQVGPLLTAVLTRNVCHREHPELDPGSPECFIHGEVRSELVLFTRWNYALNNVPGILTALPYGFLADQYGRKRGLYLSLVGVALAQLCSIIIYFWPDVFHYRLALISPFFMFIGGGSVVFSALLFAMLSDLAPDAYRTTTFFGMAGSVIAAGQLVSPLVSILSQKNIWLPVFIGVSLYIPIVAIALYLPETLDRKALPDVVAPDLADTALDNQEARDIDVQNHDRPSWIHRWRSLTEGTHRFRVAALSMFWGDRQVTFLLLTVFLTVLGEGATYIQSKYITRRFELSWSTIYYIIYCWAALSAILVLLFLPAVNYHLTTKMAMPPQKRDLLLARIGIILLIVGYLVVGLAETSSLMLIGLGISCFGFPLEYILRGLLAQLVEAHKRGLLFTSIALVDNLGTIFTYLLMTLCFDLGEAGGGRWLGVPFLTATFFFALATPILYYIRVM</sequence>
<dbReference type="GO" id="GO:0022857">
    <property type="term" value="F:transmembrane transporter activity"/>
    <property type="evidence" value="ECO:0007669"/>
    <property type="project" value="InterPro"/>
</dbReference>
<feature type="transmembrane region" description="Helical" evidence="6">
    <location>
        <begin position="133"/>
        <end position="154"/>
    </location>
</feature>
<proteinExistence type="predicted"/>
<dbReference type="Proteomes" id="UP000240493">
    <property type="component" value="Unassembled WGS sequence"/>
</dbReference>
<feature type="transmembrane region" description="Helical" evidence="6">
    <location>
        <begin position="447"/>
        <end position="469"/>
    </location>
</feature>
<feature type="transmembrane region" description="Helical" evidence="6">
    <location>
        <begin position="315"/>
        <end position="334"/>
    </location>
</feature>
<dbReference type="Pfam" id="PF07690">
    <property type="entry name" value="MFS_1"/>
    <property type="match status" value="1"/>
</dbReference>
<keyword evidence="3 6" id="KW-1133">Transmembrane helix</keyword>
<feature type="transmembrane region" description="Helical" evidence="6">
    <location>
        <begin position="41"/>
        <end position="60"/>
    </location>
</feature>
<feature type="transmembrane region" description="Helical" evidence="6">
    <location>
        <begin position="415"/>
        <end position="435"/>
    </location>
</feature>
<dbReference type="EMBL" id="KZ679275">
    <property type="protein sequence ID" value="PTB35424.1"/>
    <property type="molecule type" value="Genomic_DNA"/>
</dbReference>
<dbReference type="InterPro" id="IPR036259">
    <property type="entry name" value="MFS_trans_sf"/>
</dbReference>
<dbReference type="OrthoDB" id="194139at2759"/>
<dbReference type="PANTHER" id="PTHR23507:SF1">
    <property type="entry name" value="FI18259P1-RELATED"/>
    <property type="match status" value="1"/>
</dbReference>
<evidence type="ECO:0000256" key="4">
    <source>
        <dbReference type="ARBA" id="ARBA00023136"/>
    </source>
</evidence>
<dbReference type="GO" id="GO:0016020">
    <property type="term" value="C:membrane"/>
    <property type="evidence" value="ECO:0007669"/>
    <property type="project" value="UniProtKB-SubCell"/>
</dbReference>
<dbReference type="SUPFAM" id="SSF103473">
    <property type="entry name" value="MFS general substrate transporter"/>
    <property type="match status" value="1"/>
</dbReference>
<dbReference type="AlphaFoldDB" id="A0A2T3YSC6"/>
<feature type="transmembrane region" description="Helical" evidence="6">
    <location>
        <begin position="105"/>
        <end position="124"/>
    </location>
</feature>
<feature type="transmembrane region" description="Helical" evidence="6">
    <location>
        <begin position="226"/>
        <end position="247"/>
    </location>
</feature>
<evidence type="ECO:0008006" key="9">
    <source>
        <dbReference type="Google" id="ProtNLM"/>
    </source>
</evidence>
<feature type="transmembrane region" description="Helical" evidence="6">
    <location>
        <begin position="481"/>
        <end position="503"/>
    </location>
</feature>
<name>A0A2T3YSC6_TRIA4</name>
<keyword evidence="2 6" id="KW-0812">Transmembrane</keyword>
<feature type="region of interest" description="Disordered" evidence="5">
    <location>
        <begin position="1"/>
        <end position="32"/>
    </location>
</feature>
<feature type="transmembrane region" description="Helical" evidence="6">
    <location>
        <begin position="199"/>
        <end position="220"/>
    </location>
</feature>
<evidence type="ECO:0000256" key="3">
    <source>
        <dbReference type="ARBA" id="ARBA00022989"/>
    </source>
</evidence>
<keyword evidence="8" id="KW-1185">Reference proteome</keyword>
<feature type="transmembrane region" description="Helical" evidence="6">
    <location>
        <begin position="349"/>
        <end position="369"/>
    </location>
</feature>
<protein>
    <recommendedName>
        <fullName evidence="9">Major facilitator superfamily (MFS) profile domain-containing protein</fullName>
    </recommendedName>
</protein>
<keyword evidence="4 6" id="KW-0472">Membrane</keyword>
<dbReference type="CDD" id="cd06174">
    <property type="entry name" value="MFS"/>
    <property type="match status" value="1"/>
</dbReference>
<feature type="transmembrane region" description="Helical" evidence="6">
    <location>
        <begin position="390"/>
        <end position="409"/>
    </location>
</feature>
<dbReference type="Gene3D" id="1.20.1250.20">
    <property type="entry name" value="MFS general substrate transporter like domains"/>
    <property type="match status" value="1"/>
</dbReference>
<feature type="transmembrane region" description="Helical" evidence="6">
    <location>
        <begin position="160"/>
        <end position="187"/>
    </location>
</feature>
<evidence type="ECO:0000256" key="5">
    <source>
        <dbReference type="SAM" id="MobiDB-lite"/>
    </source>
</evidence>
<reference evidence="7 8" key="1">
    <citation type="submission" date="2016-07" db="EMBL/GenBank/DDBJ databases">
        <title>Multiple horizontal gene transfer events from other fungi enriched the ability of initially mycotrophic Trichoderma (Ascomycota) to feed on dead plant biomass.</title>
        <authorList>
            <consortium name="DOE Joint Genome Institute"/>
            <person name="Aerts A."/>
            <person name="Atanasova L."/>
            <person name="Chenthamara K."/>
            <person name="Zhang J."/>
            <person name="Grujic M."/>
            <person name="Henrissat B."/>
            <person name="Kuo A."/>
            <person name="Salamov A."/>
            <person name="Lipzen A."/>
            <person name="Labutti K."/>
            <person name="Barry K."/>
            <person name="Miao Y."/>
            <person name="Rahimi M.J."/>
            <person name="Shen Q."/>
            <person name="Grigoriev I.V."/>
            <person name="Kubicek C.P."/>
            <person name="Druzhinina I.S."/>
        </authorList>
    </citation>
    <scope>NUCLEOTIDE SEQUENCE [LARGE SCALE GENOMIC DNA]</scope>
    <source>
        <strain evidence="7 8">CBS 433.97</strain>
    </source>
</reference>
<evidence type="ECO:0000313" key="8">
    <source>
        <dbReference type="Proteomes" id="UP000240493"/>
    </source>
</evidence>
<evidence type="ECO:0000256" key="6">
    <source>
        <dbReference type="SAM" id="Phobius"/>
    </source>
</evidence>
<organism evidence="7 8">
    <name type="scientific">Trichoderma asperellum (strain ATCC 204424 / CBS 433.97 / NBRC 101777)</name>
    <dbReference type="NCBI Taxonomy" id="1042311"/>
    <lineage>
        <taxon>Eukaryota</taxon>
        <taxon>Fungi</taxon>
        <taxon>Dikarya</taxon>
        <taxon>Ascomycota</taxon>
        <taxon>Pezizomycotina</taxon>
        <taxon>Sordariomycetes</taxon>
        <taxon>Hypocreomycetidae</taxon>
        <taxon>Hypocreales</taxon>
        <taxon>Hypocreaceae</taxon>
        <taxon>Trichoderma</taxon>
    </lineage>
</organism>
<evidence type="ECO:0000256" key="1">
    <source>
        <dbReference type="ARBA" id="ARBA00004141"/>
    </source>
</evidence>
<gene>
    <name evidence="7" type="ORF">M441DRAFT_62729</name>
</gene>
<dbReference type="PANTHER" id="PTHR23507">
    <property type="entry name" value="ZGC:174356"/>
    <property type="match status" value="1"/>
</dbReference>
<accession>A0A2T3YSC6</accession>
<evidence type="ECO:0000256" key="2">
    <source>
        <dbReference type="ARBA" id="ARBA00022692"/>
    </source>
</evidence>
<dbReference type="InterPro" id="IPR011701">
    <property type="entry name" value="MFS"/>
</dbReference>